<dbReference type="InterPro" id="IPR000683">
    <property type="entry name" value="Gfo/Idh/MocA-like_OxRdtase_N"/>
</dbReference>
<gene>
    <name evidence="4" type="ORF">METZ01_LOCUS448187</name>
</gene>
<dbReference type="GO" id="GO:0000166">
    <property type="term" value="F:nucleotide binding"/>
    <property type="evidence" value="ECO:0007669"/>
    <property type="project" value="InterPro"/>
</dbReference>
<dbReference type="Gene3D" id="3.30.360.10">
    <property type="entry name" value="Dihydrodipicolinate Reductase, domain 2"/>
    <property type="match status" value="1"/>
</dbReference>
<dbReference type="InterPro" id="IPR055170">
    <property type="entry name" value="GFO_IDH_MocA-like_dom"/>
</dbReference>
<feature type="domain" description="GFO/IDH/MocA-like oxidoreductase" evidence="3">
    <location>
        <begin position="136"/>
        <end position="245"/>
    </location>
</feature>
<evidence type="ECO:0000313" key="4">
    <source>
        <dbReference type="EMBL" id="SVD95333.1"/>
    </source>
</evidence>
<feature type="domain" description="Gfo/Idh/MocA-like oxidoreductase N-terminal" evidence="2">
    <location>
        <begin position="14"/>
        <end position="128"/>
    </location>
</feature>
<evidence type="ECO:0000256" key="1">
    <source>
        <dbReference type="ARBA" id="ARBA00023002"/>
    </source>
</evidence>
<dbReference type="GO" id="GO:0016491">
    <property type="term" value="F:oxidoreductase activity"/>
    <property type="evidence" value="ECO:0007669"/>
    <property type="project" value="UniProtKB-KW"/>
</dbReference>
<dbReference type="PANTHER" id="PTHR43818:SF11">
    <property type="entry name" value="BCDNA.GH03377"/>
    <property type="match status" value="1"/>
</dbReference>
<sequence>MAEQYRAAAIGRTGAGNYGHGLHIAYDSIDNVDFIAVADADEAGREQAREQTGAPRAYADFRDMLAAETLDLVSVCPRWTDCHLEMVIACLESGAHVYCEKPMTWNLADGDVIVSRAEALGRKVAVAHQAVYLPRIQQLRVLLREGRIGQVQQIHAHGKQDRRGGGEDMITLGIHLFNMMRYFAGDVSWMSGHVTVDGRELEVGDVGEATEPVGPVAGDCVEAYYAFDSGVAGFFDSRRDQAGSSQRY</sequence>
<dbReference type="PANTHER" id="PTHR43818">
    <property type="entry name" value="BCDNA.GH03377"/>
    <property type="match status" value="1"/>
</dbReference>
<dbReference type="SUPFAM" id="SSF51735">
    <property type="entry name" value="NAD(P)-binding Rossmann-fold domains"/>
    <property type="match status" value="1"/>
</dbReference>
<name>A0A382ZIT6_9ZZZZ</name>
<feature type="non-terminal residue" evidence="4">
    <location>
        <position position="248"/>
    </location>
</feature>
<evidence type="ECO:0000259" key="2">
    <source>
        <dbReference type="Pfam" id="PF01408"/>
    </source>
</evidence>
<evidence type="ECO:0000259" key="3">
    <source>
        <dbReference type="Pfam" id="PF22725"/>
    </source>
</evidence>
<dbReference type="Gene3D" id="3.40.50.720">
    <property type="entry name" value="NAD(P)-binding Rossmann-like Domain"/>
    <property type="match status" value="1"/>
</dbReference>
<dbReference type="Pfam" id="PF22725">
    <property type="entry name" value="GFO_IDH_MocA_C3"/>
    <property type="match status" value="1"/>
</dbReference>
<dbReference type="InterPro" id="IPR036291">
    <property type="entry name" value="NAD(P)-bd_dom_sf"/>
</dbReference>
<reference evidence="4" key="1">
    <citation type="submission" date="2018-05" db="EMBL/GenBank/DDBJ databases">
        <authorList>
            <person name="Lanie J.A."/>
            <person name="Ng W.-L."/>
            <person name="Kazmierczak K.M."/>
            <person name="Andrzejewski T.M."/>
            <person name="Davidsen T.M."/>
            <person name="Wayne K.J."/>
            <person name="Tettelin H."/>
            <person name="Glass J.I."/>
            <person name="Rusch D."/>
            <person name="Podicherti R."/>
            <person name="Tsui H.-C.T."/>
            <person name="Winkler M.E."/>
        </authorList>
    </citation>
    <scope>NUCLEOTIDE SEQUENCE</scope>
</reference>
<dbReference type="SUPFAM" id="SSF55347">
    <property type="entry name" value="Glyceraldehyde-3-phosphate dehydrogenase-like, C-terminal domain"/>
    <property type="match status" value="1"/>
</dbReference>
<dbReference type="InterPro" id="IPR050463">
    <property type="entry name" value="Gfo/Idh/MocA_oxidrdct_glycsds"/>
</dbReference>
<organism evidence="4">
    <name type="scientific">marine metagenome</name>
    <dbReference type="NCBI Taxonomy" id="408172"/>
    <lineage>
        <taxon>unclassified sequences</taxon>
        <taxon>metagenomes</taxon>
        <taxon>ecological metagenomes</taxon>
    </lineage>
</organism>
<dbReference type="Pfam" id="PF01408">
    <property type="entry name" value="GFO_IDH_MocA"/>
    <property type="match status" value="1"/>
</dbReference>
<accession>A0A382ZIT6</accession>
<dbReference type="AlphaFoldDB" id="A0A382ZIT6"/>
<proteinExistence type="predicted"/>
<dbReference type="EMBL" id="UINC01184222">
    <property type="protein sequence ID" value="SVD95333.1"/>
    <property type="molecule type" value="Genomic_DNA"/>
</dbReference>
<protein>
    <submittedName>
        <fullName evidence="4">Uncharacterized protein</fullName>
    </submittedName>
</protein>
<keyword evidence="1" id="KW-0560">Oxidoreductase</keyword>